<reference evidence="2 3" key="1">
    <citation type="submission" date="2019-05" db="EMBL/GenBank/DDBJ databases">
        <authorList>
            <person name="Chen C."/>
        </authorList>
    </citation>
    <scope>NUCLEOTIDE SEQUENCE [LARGE SCALE GENOMIC DNA]</scope>
    <source>
        <strain evidence="2 3">HB172198</strain>
    </source>
</reference>
<evidence type="ECO:0000313" key="2">
    <source>
        <dbReference type="EMBL" id="QCT00952.1"/>
    </source>
</evidence>
<accession>A0A4P8XF15</accession>
<dbReference type="PANTHER" id="PTHR43190:SF3">
    <property type="entry name" value="N-ACETYL-D-GLUCOSAMINE KINASE"/>
    <property type="match status" value="1"/>
</dbReference>
<dbReference type="Gene3D" id="3.30.420.40">
    <property type="match status" value="2"/>
</dbReference>
<protein>
    <submittedName>
        <fullName evidence="2">ATPase BadF/BadG/BcrA/BcrD type</fullName>
    </submittedName>
</protein>
<dbReference type="KEGG" id="palo:E6C60_0226"/>
<evidence type="ECO:0000313" key="3">
    <source>
        <dbReference type="Proteomes" id="UP000300879"/>
    </source>
</evidence>
<organism evidence="2 3">
    <name type="scientific">Paenibacillus algicola</name>
    <dbReference type="NCBI Taxonomy" id="2565926"/>
    <lineage>
        <taxon>Bacteria</taxon>
        <taxon>Bacillati</taxon>
        <taxon>Bacillota</taxon>
        <taxon>Bacilli</taxon>
        <taxon>Bacillales</taxon>
        <taxon>Paenibacillaceae</taxon>
        <taxon>Paenibacillus</taxon>
    </lineage>
</organism>
<proteinExistence type="predicted"/>
<dbReference type="Pfam" id="PF01869">
    <property type="entry name" value="BcrAD_BadFG"/>
    <property type="match status" value="1"/>
</dbReference>
<dbReference type="SUPFAM" id="SSF53067">
    <property type="entry name" value="Actin-like ATPase domain"/>
    <property type="match status" value="2"/>
</dbReference>
<dbReference type="CDD" id="cd24007">
    <property type="entry name" value="ASKHA_NBD_eukNAGK-like"/>
    <property type="match status" value="1"/>
</dbReference>
<dbReference type="InterPro" id="IPR052519">
    <property type="entry name" value="Euk-type_GlcNAc_Kinase"/>
</dbReference>
<dbReference type="EMBL" id="CP040396">
    <property type="protein sequence ID" value="QCT00952.1"/>
    <property type="molecule type" value="Genomic_DNA"/>
</dbReference>
<name>A0A4P8XF15_9BACL</name>
<evidence type="ECO:0000259" key="1">
    <source>
        <dbReference type="Pfam" id="PF01869"/>
    </source>
</evidence>
<feature type="domain" description="ATPase BadF/BadG/BcrA/BcrD type" evidence="1">
    <location>
        <begin position="5"/>
        <end position="299"/>
    </location>
</feature>
<dbReference type="OrthoDB" id="9772633at2"/>
<gene>
    <name evidence="2" type="ORF">E6C60_0226</name>
</gene>
<dbReference type="AlphaFoldDB" id="A0A4P8XF15"/>
<dbReference type="InterPro" id="IPR002731">
    <property type="entry name" value="ATPase_BadF"/>
</dbReference>
<dbReference type="Proteomes" id="UP000300879">
    <property type="component" value="Chromosome"/>
</dbReference>
<dbReference type="RefSeq" id="WP_138224083.1">
    <property type="nucleotide sequence ID" value="NZ_CP040396.1"/>
</dbReference>
<dbReference type="InterPro" id="IPR043129">
    <property type="entry name" value="ATPase_NBD"/>
</dbReference>
<sequence>MAFIVGIDGGGTKTAVTVTHQDQNVVVCTFTAGPINYNGGDATAIAASFRDMFHHIKQVCTHLEEIAHLCIGAAGVSHPDVARYLEQQVRENGYTGPLTITGDQETALYGAHNDMQGIILIAGTGSICFGVNDKGERHRTGGFGHLIDDGGSGYFIGRELLSILVQTEDGRKGASIIPALVYEQLGRSTVQEIIGFVYHSSTTKKEIARLAPLMTTACEQGDVLALQLAEQCAARLFELVVPVIERLRLHESPVAAAGSVLQQSRFVREALERRLAQSYPQTKLIMPLHDAAYGAVLLAQSQALSGKSM</sequence>
<dbReference type="PANTHER" id="PTHR43190">
    <property type="entry name" value="N-ACETYL-D-GLUCOSAMINE KINASE"/>
    <property type="match status" value="1"/>
</dbReference>
<keyword evidence="3" id="KW-1185">Reference proteome</keyword>